<comment type="caution">
    <text evidence="2">The sequence shown here is derived from an EMBL/GenBank/DDBJ whole genome shotgun (WGS) entry which is preliminary data.</text>
</comment>
<dbReference type="Gene3D" id="3.40.50.11320">
    <property type="match status" value="1"/>
</dbReference>
<dbReference type="GO" id="GO:0006508">
    <property type="term" value="P:proteolysis"/>
    <property type="evidence" value="ECO:0007669"/>
    <property type="project" value="InterPro"/>
</dbReference>
<dbReference type="AlphaFoldDB" id="A0A2U1LQJ7"/>
<dbReference type="InterPro" id="IPR001563">
    <property type="entry name" value="Peptidase_S10"/>
</dbReference>
<dbReference type="SUPFAM" id="SSF53474">
    <property type="entry name" value="alpha/beta-Hydrolases"/>
    <property type="match status" value="1"/>
</dbReference>
<accession>A0A2U1LQJ7</accession>
<dbReference type="InterPro" id="IPR029058">
    <property type="entry name" value="AB_hydrolase_fold"/>
</dbReference>
<keyword evidence="2" id="KW-0645">Protease</keyword>
<dbReference type="GO" id="GO:0004185">
    <property type="term" value="F:serine-type carboxypeptidase activity"/>
    <property type="evidence" value="ECO:0007669"/>
    <property type="project" value="InterPro"/>
</dbReference>
<sequence>MDDVLEPYCGDPRLQIKQPTEKQYKAGGRPVSACEIDVKDLAHYWADDASVRKALHIREVRGDHDMLFPHHSTEAWVKELNYSVTDQWRSWKLHGQIAGYTESYSNKMTYATLKGAGHTAPTK</sequence>
<proteinExistence type="inferred from homology"/>
<reference evidence="2 3" key="1">
    <citation type="journal article" date="2018" name="Mol. Plant">
        <title>The genome of Artemisia annua provides insight into the evolution of Asteraceae family and artemisinin biosynthesis.</title>
        <authorList>
            <person name="Shen Q."/>
            <person name="Zhang L."/>
            <person name="Liao Z."/>
            <person name="Wang S."/>
            <person name="Yan T."/>
            <person name="Shi P."/>
            <person name="Liu M."/>
            <person name="Fu X."/>
            <person name="Pan Q."/>
            <person name="Wang Y."/>
            <person name="Lv Z."/>
            <person name="Lu X."/>
            <person name="Zhang F."/>
            <person name="Jiang W."/>
            <person name="Ma Y."/>
            <person name="Chen M."/>
            <person name="Hao X."/>
            <person name="Li L."/>
            <person name="Tang Y."/>
            <person name="Lv G."/>
            <person name="Zhou Y."/>
            <person name="Sun X."/>
            <person name="Brodelius P.E."/>
            <person name="Rose J.K.C."/>
            <person name="Tang K."/>
        </authorList>
    </citation>
    <scope>NUCLEOTIDE SEQUENCE [LARGE SCALE GENOMIC DNA]</scope>
    <source>
        <strain evidence="3">cv. Huhao1</strain>
        <tissue evidence="2">Leaf</tissue>
    </source>
</reference>
<dbReference type="EMBL" id="PKPP01008225">
    <property type="protein sequence ID" value="PWA51254.1"/>
    <property type="molecule type" value="Genomic_DNA"/>
</dbReference>
<keyword evidence="3" id="KW-1185">Reference proteome</keyword>
<organism evidence="2 3">
    <name type="scientific">Artemisia annua</name>
    <name type="common">Sweet wormwood</name>
    <dbReference type="NCBI Taxonomy" id="35608"/>
    <lineage>
        <taxon>Eukaryota</taxon>
        <taxon>Viridiplantae</taxon>
        <taxon>Streptophyta</taxon>
        <taxon>Embryophyta</taxon>
        <taxon>Tracheophyta</taxon>
        <taxon>Spermatophyta</taxon>
        <taxon>Magnoliopsida</taxon>
        <taxon>eudicotyledons</taxon>
        <taxon>Gunneridae</taxon>
        <taxon>Pentapetalae</taxon>
        <taxon>asterids</taxon>
        <taxon>campanulids</taxon>
        <taxon>Asterales</taxon>
        <taxon>Asteraceae</taxon>
        <taxon>Asteroideae</taxon>
        <taxon>Anthemideae</taxon>
        <taxon>Artemisiinae</taxon>
        <taxon>Artemisia</taxon>
    </lineage>
</organism>
<evidence type="ECO:0000313" key="3">
    <source>
        <dbReference type="Proteomes" id="UP000245207"/>
    </source>
</evidence>
<evidence type="ECO:0000256" key="1">
    <source>
        <dbReference type="ARBA" id="ARBA00009431"/>
    </source>
</evidence>
<name>A0A2U1LQJ7_ARTAN</name>
<protein>
    <submittedName>
        <fullName evidence="2">Peptidase S10, serine carboxypeptidase, Alpha/Beta hydrolase fold protein</fullName>
    </submittedName>
</protein>
<evidence type="ECO:0000313" key="2">
    <source>
        <dbReference type="EMBL" id="PWA51254.1"/>
    </source>
</evidence>
<comment type="similarity">
    <text evidence="1">Belongs to the peptidase S10 family.</text>
</comment>
<gene>
    <name evidence="2" type="ORF">CTI12_AA465220</name>
</gene>
<dbReference type="Pfam" id="PF00450">
    <property type="entry name" value="Peptidase_S10"/>
    <property type="match status" value="1"/>
</dbReference>
<dbReference type="Proteomes" id="UP000245207">
    <property type="component" value="Unassembled WGS sequence"/>
</dbReference>
<keyword evidence="2" id="KW-0378">Hydrolase</keyword>
<keyword evidence="2" id="KW-0121">Carboxypeptidase</keyword>
<dbReference type="OrthoDB" id="1111269at2759"/>